<dbReference type="Pfam" id="PF04650">
    <property type="entry name" value="YSIRK_signal"/>
    <property type="match status" value="1"/>
</dbReference>
<keyword evidence="1" id="KW-0732">Signal</keyword>
<dbReference type="Proteomes" id="UP000003987">
    <property type="component" value="Unassembled WGS sequence"/>
</dbReference>
<organism evidence="4 5">
    <name type="scientific">Limosilactobacillus coleohominis 101-4-CHN</name>
    <dbReference type="NCBI Taxonomy" id="575594"/>
    <lineage>
        <taxon>Bacteria</taxon>
        <taxon>Bacillati</taxon>
        <taxon>Bacillota</taxon>
        <taxon>Bacilli</taxon>
        <taxon>Lactobacillales</taxon>
        <taxon>Lactobacillaceae</taxon>
        <taxon>Limosilactobacillus</taxon>
    </lineage>
</organism>
<dbReference type="HOGENOM" id="CLU_2752700_0_0_9"/>
<reference evidence="4 5" key="1">
    <citation type="submission" date="2009-06" db="EMBL/GenBank/DDBJ databases">
        <title>The Genome Sequence of Lactobacillus coleohominis strain 101-4-CHN.</title>
        <authorList>
            <consortium name="The Broad Institute Genome Sequencing Platform"/>
            <person name="Ward D."/>
            <person name="Young S.K."/>
            <person name="Zeng Q."/>
            <person name="Koehrsen M."/>
            <person name="Alvarado L."/>
            <person name="Berlin A."/>
            <person name="Borenstein D."/>
            <person name="Chen Z."/>
            <person name="Engels R."/>
            <person name="Freedman E."/>
            <person name="Gellesch M."/>
            <person name="Goldberg J."/>
            <person name="Griggs A."/>
            <person name="Gujja S."/>
            <person name="Heiman D."/>
            <person name="Hepburn T."/>
            <person name="Howarth C."/>
            <person name="Jen D."/>
            <person name="Larson L."/>
            <person name="Lewis B."/>
            <person name="Mehta T."/>
            <person name="Park D."/>
            <person name="Pearson M."/>
            <person name="Roberts A."/>
            <person name="Saif S."/>
            <person name="Shea T."/>
            <person name="Shenoy N."/>
            <person name="Sisk P."/>
            <person name="Stolte C."/>
            <person name="Sykes S."/>
            <person name="Walk T."/>
            <person name="White J."/>
            <person name="Yandava C."/>
            <person name="Liu Y."/>
            <person name="Xu Q."/>
            <person name="Lander E."/>
            <person name="Nusbaum C."/>
            <person name="Galagan J."/>
            <person name="Birren B."/>
        </authorList>
    </citation>
    <scope>NUCLEOTIDE SEQUENCE [LARGE SCALE GENOMIC DNA]</scope>
    <source>
        <strain evidence="4 5">101-4-CHN</strain>
    </source>
</reference>
<dbReference type="STRING" id="575594.HMPREF0501_01272"/>
<keyword evidence="2" id="KW-0472">Membrane</keyword>
<evidence type="ECO:0000256" key="1">
    <source>
        <dbReference type="ARBA" id="ARBA00022729"/>
    </source>
</evidence>
<evidence type="ECO:0000313" key="4">
    <source>
        <dbReference type="EMBL" id="EEU29807.1"/>
    </source>
</evidence>
<protein>
    <submittedName>
        <fullName evidence="4">Gram-positive signal peptide protein, YSIRK family</fullName>
    </submittedName>
</protein>
<dbReference type="InterPro" id="IPR005877">
    <property type="entry name" value="YSIRK_signal_dom"/>
</dbReference>
<proteinExistence type="predicted"/>
<sequence length="70" mass="7414">MYGKNNQHLIDQKANQHYTRWSLRKLSIGVASVAIASGFFVYTGLGQVAHADAPSAIEASVTTPQPGGGE</sequence>
<feature type="domain" description="YSIRK Gram-positive signal peptide" evidence="3">
    <location>
        <begin position="20"/>
        <end position="41"/>
    </location>
</feature>
<evidence type="ECO:0000259" key="3">
    <source>
        <dbReference type="Pfam" id="PF04650"/>
    </source>
</evidence>
<evidence type="ECO:0000256" key="2">
    <source>
        <dbReference type="SAM" id="Phobius"/>
    </source>
</evidence>
<feature type="transmembrane region" description="Helical" evidence="2">
    <location>
        <begin position="26"/>
        <end position="45"/>
    </location>
</feature>
<keyword evidence="2" id="KW-0812">Transmembrane</keyword>
<dbReference type="AlphaFoldDB" id="C7XWY7"/>
<accession>C7XWY7</accession>
<keyword evidence="2" id="KW-1133">Transmembrane helix</keyword>
<gene>
    <name evidence="4" type="ORF">HMPREF0501_01272</name>
</gene>
<keyword evidence="5" id="KW-1185">Reference proteome</keyword>
<dbReference type="EMBL" id="GG698805">
    <property type="protein sequence ID" value="EEU29807.1"/>
    <property type="molecule type" value="Genomic_DNA"/>
</dbReference>
<name>C7XWY7_9LACO</name>
<evidence type="ECO:0000313" key="5">
    <source>
        <dbReference type="Proteomes" id="UP000003987"/>
    </source>
</evidence>
<dbReference type="NCBIfam" id="TIGR01168">
    <property type="entry name" value="YSIRK_signal"/>
    <property type="match status" value="1"/>
</dbReference>